<evidence type="ECO:0000256" key="4">
    <source>
        <dbReference type="ARBA" id="ARBA00022692"/>
    </source>
</evidence>
<keyword evidence="5" id="KW-0029">Amino-acid transport</keyword>
<accession>A0A317MUA6</accession>
<evidence type="ECO:0000256" key="2">
    <source>
        <dbReference type="ARBA" id="ARBA00022448"/>
    </source>
</evidence>
<feature type="transmembrane region" description="Helical" evidence="9">
    <location>
        <begin position="49"/>
        <end position="78"/>
    </location>
</feature>
<evidence type="ECO:0000256" key="9">
    <source>
        <dbReference type="SAM" id="Phobius"/>
    </source>
</evidence>
<name>A0A317MUA6_9GAMM</name>
<evidence type="ECO:0000256" key="3">
    <source>
        <dbReference type="ARBA" id="ARBA00022475"/>
    </source>
</evidence>
<comment type="caution">
    <text evidence="10">The sequence shown here is derived from an EMBL/GenBank/DDBJ whole genome shotgun (WGS) entry which is preliminary data.</text>
</comment>
<sequence>MSAEMQFLVSGLTIGAIYALAALGFTLIYNASGVINFAQGEFIMIGGMLTAVLSGLGLPLWLALVLAVAGAALVGMLLQRLALDRARGAPVVSLVIITIGASIFLRGLAQLLWGKQFRPLPAFSGEQPLHLLGATLVPQTLWVMGVSALLMLALGLFFSRTLSGKAVLATAINAAAARLSGIDTRSVLLACFALSAALGAIGGALIAPITAASYEMGLMLGIKGFVAAVLGGLGVSAGAVAGGLLLGVAETLAAGYLSSAYKDAVAFALIFVVLFFLPNGLFGQRASERV</sequence>
<evidence type="ECO:0000256" key="7">
    <source>
        <dbReference type="ARBA" id="ARBA00023136"/>
    </source>
</evidence>
<feature type="transmembrane region" description="Helical" evidence="9">
    <location>
        <begin position="187"/>
        <end position="212"/>
    </location>
</feature>
<dbReference type="AlphaFoldDB" id="A0A317MUA6"/>
<dbReference type="InterPro" id="IPR001851">
    <property type="entry name" value="ABC_transp_permease"/>
</dbReference>
<dbReference type="GO" id="GO:0005886">
    <property type="term" value="C:plasma membrane"/>
    <property type="evidence" value="ECO:0007669"/>
    <property type="project" value="UniProtKB-SubCell"/>
</dbReference>
<dbReference type="EMBL" id="QGTJ01000006">
    <property type="protein sequence ID" value="PWV61220.1"/>
    <property type="molecule type" value="Genomic_DNA"/>
</dbReference>
<dbReference type="RefSeq" id="WP_110018890.1">
    <property type="nucleotide sequence ID" value="NZ_QGTJ01000006.1"/>
</dbReference>
<keyword evidence="3" id="KW-1003">Cell membrane</keyword>
<feature type="transmembrane region" description="Helical" evidence="9">
    <location>
        <begin position="224"/>
        <end position="249"/>
    </location>
</feature>
<keyword evidence="6 9" id="KW-1133">Transmembrane helix</keyword>
<dbReference type="InterPro" id="IPR052157">
    <property type="entry name" value="BCAA_transport_permease"/>
</dbReference>
<comment type="similarity">
    <text evidence="8">Belongs to the binding-protein-dependent transport system permease family. LivHM subfamily.</text>
</comment>
<evidence type="ECO:0000256" key="8">
    <source>
        <dbReference type="ARBA" id="ARBA00037998"/>
    </source>
</evidence>
<dbReference type="Proteomes" id="UP000246569">
    <property type="component" value="Unassembled WGS sequence"/>
</dbReference>
<dbReference type="PANTHER" id="PTHR11795:SF450">
    <property type="entry name" value="ABC TRANSPORTER PERMEASE PROTEIN"/>
    <property type="match status" value="1"/>
</dbReference>
<keyword evidence="2" id="KW-0813">Transport</keyword>
<dbReference type="GO" id="GO:0006865">
    <property type="term" value="P:amino acid transport"/>
    <property type="evidence" value="ECO:0007669"/>
    <property type="project" value="UniProtKB-KW"/>
</dbReference>
<evidence type="ECO:0000313" key="11">
    <source>
        <dbReference type="Proteomes" id="UP000246569"/>
    </source>
</evidence>
<feature type="transmembrane region" description="Helical" evidence="9">
    <location>
        <begin position="90"/>
        <end position="109"/>
    </location>
</feature>
<feature type="transmembrane region" description="Helical" evidence="9">
    <location>
        <begin position="162"/>
        <end position="181"/>
    </location>
</feature>
<comment type="subcellular location">
    <subcellularLocation>
        <location evidence="1">Cell inner membrane</location>
        <topology evidence="1">Multi-pass membrane protein</topology>
    </subcellularLocation>
</comment>
<organism evidence="10 11">
    <name type="scientific">Plasticicumulans acidivorans</name>
    <dbReference type="NCBI Taxonomy" id="886464"/>
    <lineage>
        <taxon>Bacteria</taxon>
        <taxon>Pseudomonadati</taxon>
        <taxon>Pseudomonadota</taxon>
        <taxon>Gammaproteobacteria</taxon>
        <taxon>Candidatus Competibacteraceae</taxon>
        <taxon>Plasticicumulans</taxon>
    </lineage>
</organism>
<dbReference type="OrthoDB" id="9807115at2"/>
<feature type="transmembrane region" description="Helical" evidence="9">
    <location>
        <begin position="264"/>
        <end position="282"/>
    </location>
</feature>
<feature type="transmembrane region" description="Helical" evidence="9">
    <location>
        <begin position="129"/>
        <end position="155"/>
    </location>
</feature>
<feature type="transmembrane region" description="Helical" evidence="9">
    <location>
        <begin position="7"/>
        <end position="29"/>
    </location>
</feature>
<keyword evidence="4 9" id="KW-0812">Transmembrane</keyword>
<dbReference type="GO" id="GO:0022857">
    <property type="term" value="F:transmembrane transporter activity"/>
    <property type="evidence" value="ECO:0007669"/>
    <property type="project" value="InterPro"/>
</dbReference>
<gene>
    <name evidence="10" type="ORF">C7443_106234</name>
</gene>
<evidence type="ECO:0000313" key="10">
    <source>
        <dbReference type="EMBL" id="PWV61220.1"/>
    </source>
</evidence>
<evidence type="ECO:0000256" key="1">
    <source>
        <dbReference type="ARBA" id="ARBA00004429"/>
    </source>
</evidence>
<keyword evidence="7 9" id="KW-0472">Membrane</keyword>
<dbReference type="Pfam" id="PF02653">
    <property type="entry name" value="BPD_transp_2"/>
    <property type="match status" value="1"/>
</dbReference>
<reference evidence="10 11" key="1">
    <citation type="submission" date="2018-05" db="EMBL/GenBank/DDBJ databases">
        <title>Genomic Encyclopedia of Type Strains, Phase IV (KMG-IV): sequencing the most valuable type-strain genomes for metagenomic binning, comparative biology and taxonomic classification.</title>
        <authorList>
            <person name="Goeker M."/>
        </authorList>
    </citation>
    <scope>NUCLEOTIDE SEQUENCE [LARGE SCALE GENOMIC DNA]</scope>
    <source>
        <strain evidence="10 11">DSM 23606</strain>
    </source>
</reference>
<evidence type="ECO:0000256" key="6">
    <source>
        <dbReference type="ARBA" id="ARBA00022989"/>
    </source>
</evidence>
<protein>
    <submittedName>
        <fullName evidence="10">Amino acid/amide ABC transporter membrane protein 1 (HAAT family)</fullName>
    </submittedName>
</protein>
<dbReference type="CDD" id="cd06582">
    <property type="entry name" value="TM_PBP1_LivH_like"/>
    <property type="match status" value="1"/>
</dbReference>
<proteinExistence type="inferred from homology"/>
<evidence type="ECO:0000256" key="5">
    <source>
        <dbReference type="ARBA" id="ARBA00022970"/>
    </source>
</evidence>
<keyword evidence="11" id="KW-1185">Reference proteome</keyword>
<dbReference type="PANTHER" id="PTHR11795">
    <property type="entry name" value="BRANCHED-CHAIN AMINO ACID TRANSPORT SYSTEM PERMEASE PROTEIN LIVH"/>
    <property type="match status" value="1"/>
</dbReference>